<keyword evidence="1" id="KW-0812">Transmembrane</keyword>
<evidence type="ECO:0000313" key="2">
    <source>
        <dbReference type="EMBL" id="OSS47855.1"/>
    </source>
</evidence>
<dbReference type="OMA" id="VPIREWI"/>
<dbReference type="InterPro" id="IPR039367">
    <property type="entry name" value="Och1-like"/>
</dbReference>
<keyword evidence="1" id="KW-1133">Transmembrane helix</keyword>
<accession>A0A1Y2LVI1</accession>
<feature type="transmembrane region" description="Helical" evidence="1">
    <location>
        <begin position="12"/>
        <end position="31"/>
    </location>
</feature>
<dbReference type="PANTHER" id="PTHR31834:SF8">
    <property type="entry name" value="TRANSFERASE, PUTATIVE (AFU_ORTHOLOGUE AFUA_6G14040)-RELATED"/>
    <property type="match status" value="1"/>
</dbReference>
<dbReference type="EMBL" id="KZ107847">
    <property type="protein sequence ID" value="OSS47855.1"/>
    <property type="molecule type" value="Genomic_DNA"/>
</dbReference>
<keyword evidence="1" id="KW-0472">Membrane</keyword>
<evidence type="ECO:0000313" key="3">
    <source>
        <dbReference type="Proteomes" id="UP000193240"/>
    </source>
</evidence>
<dbReference type="STRING" id="105696.A0A1Y2LVI1"/>
<dbReference type="GO" id="GO:0006487">
    <property type="term" value="P:protein N-linked glycosylation"/>
    <property type="evidence" value="ECO:0007669"/>
    <property type="project" value="TreeGrafter"/>
</dbReference>
<gene>
    <name evidence="2" type="ORF">B5807_06667</name>
</gene>
<proteinExistence type="predicted"/>
<name>A0A1Y2LVI1_EPING</name>
<dbReference type="InParanoid" id="A0A1Y2LVI1"/>
<dbReference type="Proteomes" id="UP000193240">
    <property type="component" value="Unassembled WGS sequence"/>
</dbReference>
<sequence length="302" mass="32616">MYSSRRSSLLGGGLNYTILLTLSALLFLHHLQRTSTLFSTILRDAASPQLPPIPKVIWHKLDAQGLTPAILERTSTCLSANPDHDMQFLSDDDAADFVRTAFAHRPDVLATYFGLALPAVRLDLLRYMLLYDQGGLWLGAGVSCSQVPIDEWIPSQYASSTTLMLGRESDAGRAPSTPRRFATWGIMAKPGSPHMLAVVEDVVAAVQQTMQFYGLDAVENVTAAMTGDAAAFSGPGRLTRAVVRSLEETMGREVDGDEVSTVLMPKLVGHVLVMPRCSFATSVGLSGDDEEPGMPTLATLHL</sequence>
<dbReference type="GO" id="GO:0000009">
    <property type="term" value="F:alpha-1,6-mannosyltransferase activity"/>
    <property type="evidence" value="ECO:0007669"/>
    <property type="project" value="InterPro"/>
</dbReference>
<dbReference type="PANTHER" id="PTHR31834">
    <property type="entry name" value="INITIATION-SPECIFIC ALPHA-1,6-MANNOSYLTRANSFERASE"/>
    <property type="match status" value="1"/>
</dbReference>
<organism evidence="2 3">
    <name type="scientific">Epicoccum nigrum</name>
    <name type="common">Soil fungus</name>
    <name type="synonym">Epicoccum purpurascens</name>
    <dbReference type="NCBI Taxonomy" id="105696"/>
    <lineage>
        <taxon>Eukaryota</taxon>
        <taxon>Fungi</taxon>
        <taxon>Dikarya</taxon>
        <taxon>Ascomycota</taxon>
        <taxon>Pezizomycotina</taxon>
        <taxon>Dothideomycetes</taxon>
        <taxon>Pleosporomycetidae</taxon>
        <taxon>Pleosporales</taxon>
        <taxon>Pleosporineae</taxon>
        <taxon>Didymellaceae</taxon>
        <taxon>Epicoccum</taxon>
    </lineage>
</organism>
<protein>
    <submittedName>
        <fullName evidence="2">Uncharacterized protein</fullName>
    </submittedName>
</protein>
<dbReference type="GO" id="GO:0000136">
    <property type="term" value="C:mannan polymerase complex"/>
    <property type="evidence" value="ECO:0007669"/>
    <property type="project" value="TreeGrafter"/>
</dbReference>
<dbReference type="AlphaFoldDB" id="A0A1Y2LVI1"/>
<keyword evidence="3" id="KW-1185">Reference proteome</keyword>
<evidence type="ECO:0000256" key="1">
    <source>
        <dbReference type="SAM" id="Phobius"/>
    </source>
</evidence>
<dbReference type="Gene3D" id="3.90.550.20">
    <property type="match status" value="1"/>
</dbReference>
<reference evidence="2 3" key="1">
    <citation type="journal article" date="2017" name="Genome Announc.">
        <title>Genome sequence of the saprophytic ascomycete Epicoccum nigrum ICMP 19927 strain isolated from New Zealand.</title>
        <authorList>
            <person name="Fokin M."/>
            <person name="Fleetwood D."/>
            <person name="Weir B.S."/>
            <person name="Villas-Boas S.G."/>
        </authorList>
    </citation>
    <scope>NUCLEOTIDE SEQUENCE [LARGE SCALE GENOMIC DNA]</scope>
    <source>
        <strain evidence="2 3">ICMP 19927</strain>
    </source>
</reference>